<sequence>KMGSDDDIEVVKKFRELSDAELRIDVNGGWKFNEAVEKLKELEKYNIEFVEQPLPTGSLKELDDLAAGTDIPIFADEDLNNFSDIMGLNGIVRGINVKLSKCGSIFDSIRIMQYAKQVGMKVLMGCMVESSVGITAALHLTALADYIDLDGNILINNDPFKGAITGNGLMTLPDGNGLGVQPR</sequence>
<dbReference type="SMART" id="SM00922">
    <property type="entry name" value="MR_MLE"/>
    <property type="match status" value="1"/>
</dbReference>
<dbReference type="EMBL" id="BARS01036303">
    <property type="protein sequence ID" value="GAG14581.1"/>
    <property type="molecule type" value="Genomic_DNA"/>
</dbReference>
<dbReference type="InterPro" id="IPR029065">
    <property type="entry name" value="Enolase_C-like"/>
</dbReference>
<feature type="domain" description="Mandelate racemase/muconate lactonizing enzyme C-terminal" evidence="3">
    <location>
        <begin position="4"/>
        <end position="72"/>
    </location>
</feature>
<evidence type="ECO:0000256" key="2">
    <source>
        <dbReference type="ARBA" id="ARBA00022723"/>
    </source>
</evidence>
<dbReference type="InterPro" id="IPR036849">
    <property type="entry name" value="Enolase-like_C_sf"/>
</dbReference>
<reference evidence="4" key="1">
    <citation type="journal article" date="2014" name="Front. Microbiol.">
        <title>High frequency of phylogenetically diverse reductive dehalogenase-homologous genes in deep subseafloor sedimentary metagenomes.</title>
        <authorList>
            <person name="Kawai M."/>
            <person name="Futagami T."/>
            <person name="Toyoda A."/>
            <person name="Takaki Y."/>
            <person name="Nishi S."/>
            <person name="Hori S."/>
            <person name="Arai W."/>
            <person name="Tsubouchi T."/>
            <person name="Morono Y."/>
            <person name="Uchiyama I."/>
            <person name="Ito T."/>
            <person name="Fujiyama A."/>
            <person name="Inagaki F."/>
            <person name="Takami H."/>
        </authorList>
    </citation>
    <scope>NUCLEOTIDE SEQUENCE</scope>
    <source>
        <strain evidence="4">Expedition CK06-06</strain>
    </source>
</reference>
<dbReference type="AlphaFoldDB" id="X0WPH4"/>
<dbReference type="InterPro" id="IPR034593">
    <property type="entry name" value="DgoD-like"/>
</dbReference>
<dbReference type="GO" id="GO:0009063">
    <property type="term" value="P:amino acid catabolic process"/>
    <property type="evidence" value="ECO:0007669"/>
    <property type="project" value="InterPro"/>
</dbReference>
<evidence type="ECO:0000313" key="4">
    <source>
        <dbReference type="EMBL" id="GAG14581.1"/>
    </source>
</evidence>
<evidence type="ECO:0000256" key="1">
    <source>
        <dbReference type="ARBA" id="ARBA00008031"/>
    </source>
</evidence>
<dbReference type="InterPro" id="IPR018110">
    <property type="entry name" value="Mandel_Rmase/mucon_lact_enz_CS"/>
</dbReference>
<evidence type="ECO:0000259" key="3">
    <source>
        <dbReference type="SMART" id="SM00922"/>
    </source>
</evidence>
<keyword evidence="2" id="KW-0479">Metal-binding</keyword>
<accession>X0WPH4</accession>
<dbReference type="PANTHER" id="PTHR48080">
    <property type="entry name" value="D-GALACTONATE DEHYDRATASE-RELATED"/>
    <property type="match status" value="1"/>
</dbReference>
<dbReference type="Pfam" id="PF13378">
    <property type="entry name" value="MR_MLE_C"/>
    <property type="match status" value="1"/>
</dbReference>
<dbReference type="SUPFAM" id="SSF51604">
    <property type="entry name" value="Enolase C-terminal domain-like"/>
    <property type="match status" value="1"/>
</dbReference>
<dbReference type="GO" id="GO:0046872">
    <property type="term" value="F:metal ion binding"/>
    <property type="evidence" value="ECO:0007669"/>
    <property type="project" value="UniProtKB-KW"/>
</dbReference>
<name>X0WPH4_9ZZZZ</name>
<comment type="caution">
    <text evidence="4">The sequence shown here is derived from an EMBL/GenBank/DDBJ whole genome shotgun (WGS) entry which is preliminary data.</text>
</comment>
<organism evidence="4">
    <name type="scientific">marine sediment metagenome</name>
    <dbReference type="NCBI Taxonomy" id="412755"/>
    <lineage>
        <taxon>unclassified sequences</taxon>
        <taxon>metagenomes</taxon>
        <taxon>ecological metagenomes</taxon>
    </lineage>
</organism>
<gene>
    <name evidence="4" type="ORF">S01H1_55825</name>
</gene>
<protein>
    <recommendedName>
        <fullName evidence="3">Mandelate racemase/muconate lactonizing enzyme C-terminal domain-containing protein</fullName>
    </recommendedName>
</protein>
<comment type="similarity">
    <text evidence="1">Belongs to the mandelate racemase/muconate lactonizing enzyme family.</text>
</comment>
<dbReference type="PROSITE" id="PS00909">
    <property type="entry name" value="MR_MLE_2"/>
    <property type="match status" value="1"/>
</dbReference>
<dbReference type="SFLD" id="SFLDS00001">
    <property type="entry name" value="Enolase"/>
    <property type="match status" value="1"/>
</dbReference>
<dbReference type="InterPro" id="IPR013342">
    <property type="entry name" value="Mandelate_racemase_C"/>
</dbReference>
<feature type="non-terminal residue" evidence="4">
    <location>
        <position position="1"/>
    </location>
</feature>
<dbReference type="Gene3D" id="3.20.20.120">
    <property type="entry name" value="Enolase-like C-terminal domain"/>
    <property type="match status" value="1"/>
</dbReference>
<dbReference type="PANTHER" id="PTHR48080:SF3">
    <property type="entry name" value="ENOLASE SUPERFAMILY MEMBER DDB_G0284701"/>
    <property type="match status" value="1"/>
</dbReference>
<proteinExistence type="inferred from homology"/>